<dbReference type="Proteomes" id="UP001220658">
    <property type="component" value="Unassembled WGS sequence"/>
</dbReference>
<dbReference type="AlphaFoldDB" id="A0AAW6FV50"/>
<protein>
    <submittedName>
        <fullName evidence="1">Uncharacterized protein</fullName>
    </submittedName>
</protein>
<reference evidence="1" key="1">
    <citation type="submission" date="2023-01" db="EMBL/GenBank/DDBJ databases">
        <title>Human gut microbiome strain richness.</title>
        <authorList>
            <person name="Chen-Liaw A."/>
        </authorList>
    </citation>
    <scope>NUCLEOTIDE SEQUENCE</scope>
    <source>
        <strain evidence="1">D55st1_G4_D55t1_190419</strain>
    </source>
</reference>
<dbReference type="EMBL" id="JAQNCK010000024">
    <property type="protein sequence ID" value="MDC0828772.1"/>
    <property type="molecule type" value="Genomic_DNA"/>
</dbReference>
<accession>A0AAW6FV50</accession>
<sequence>MARLVTKFKYLKVDQEKPIGGYATYIATREGMDHLKWYASFHNESHHPHIHLLAYSTVEKEGFLTKQGVAKMRSSLAKDIFEQDLLCIYERSMQ</sequence>
<organism evidence="1 2">
    <name type="scientific">Faecalitalea cylindroides</name>
    <dbReference type="NCBI Taxonomy" id="39483"/>
    <lineage>
        <taxon>Bacteria</taxon>
        <taxon>Bacillati</taxon>
        <taxon>Bacillota</taxon>
        <taxon>Erysipelotrichia</taxon>
        <taxon>Erysipelotrichales</taxon>
        <taxon>Erysipelotrichaceae</taxon>
        <taxon>Faecalitalea</taxon>
    </lineage>
</organism>
<name>A0AAW6FV50_9FIRM</name>
<evidence type="ECO:0000313" key="1">
    <source>
        <dbReference type="EMBL" id="MDC0828772.1"/>
    </source>
</evidence>
<proteinExistence type="predicted"/>
<dbReference type="RefSeq" id="WP_035402777.1">
    <property type="nucleotide sequence ID" value="NZ_CABKSV010000078.1"/>
</dbReference>
<evidence type="ECO:0000313" key="2">
    <source>
        <dbReference type="Proteomes" id="UP001220658"/>
    </source>
</evidence>
<gene>
    <name evidence="1" type="ORF">POG00_08595</name>
</gene>
<comment type="caution">
    <text evidence="1">The sequence shown here is derived from an EMBL/GenBank/DDBJ whole genome shotgun (WGS) entry which is preliminary data.</text>
</comment>